<evidence type="ECO:0000313" key="3">
    <source>
        <dbReference type="Proteomes" id="UP000006727"/>
    </source>
</evidence>
<proteinExistence type="predicted"/>
<feature type="compositionally biased region" description="Polar residues" evidence="1">
    <location>
        <begin position="15"/>
        <end position="25"/>
    </location>
</feature>
<keyword evidence="3" id="KW-1185">Reference proteome</keyword>
<gene>
    <name evidence="2" type="primary">LOC112280485</name>
</gene>
<reference evidence="2" key="3">
    <citation type="submission" date="2020-12" db="UniProtKB">
        <authorList>
            <consortium name="EnsemblPlants"/>
        </authorList>
    </citation>
    <scope>IDENTIFICATION</scope>
</reference>
<evidence type="ECO:0000313" key="2">
    <source>
        <dbReference type="EnsemblPlants" id="Pp3c3_26180V3.2"/>
    </source>
</evidence>
<reference evidence="2 3" key="2">
    <citation type="journal article" date="2018" name="Plant J.">
        <title>The Physcomitrella patens chromosome-scale assembly reveals moss genome structure and evolution.</title>
        <authorList>
            <person name="Lang D."/>
            <person name="Ullrich K.K."/>
            <person name="Murat F."/>
            <person name="Fuchs J."/>
            <person name="Jenkins J."/>
            <person name="Haas F.B."/>
            <person name="Piednoel M."/>
            <person name="Gundlach H."/>
            <person name="Van Bel M."/>
            <person name="Meyberg R."/>
            <person name="Vives C."/>
            <person name="Morata J."/>
            <person name="Symeonidi A."/>
            <person name="Hiss M."/>
            <person name="Muchero W."/>
            <person name="Kamisugi Y."/>
            <person name="Saleh O."/>
            <person name="Blanc G."/>
            <person name="Decker E.L."/>
            <person name="van Gessel N."/>
            <person name="Grimwood J."/>
            <person name="Hayes R.D."/>
            <person name="Graham S.W."/>
            <person name="Gunter L.E."/>
            <person name="McDaniel S.F."/>
            <person name="Hoernstein S.N.W."/>
            <person name="Larsson A."/>
            <person name="Li F.W."/>
            <person name="Perroud P.F."/>
            <person name="Phillips J."/>
            <person name="Ranjan P."/>
            <person name="Rokshar D.S."/>
            <person name="Rothfels C.J."/>
            <person name="Schneider L."/>
            <person name="Shu S."/>
            <person name="Stevenson D.W."/>
            <person name="Thummler F."/>
            <person name="Tillich M."/>
            <person name="Villarreal Aguilar J.C."/>
            <person name="Widiez T."/>
            <person name="Wong G.K."/>
            <person name="Wymore A."/>
            <person name="Zhang Y."/>
            <person name="Zimmer A.D."/>
            <person name="Quatrano R.S."/>
            <person name="Mayer K.F.X."/>
            <person name="Goodstein D."/>
            <person name="Casacuberta J.M."/>
            <person name="Vandepoele K."/>
            <person name="Reski R."/>
            <person name="Cuming A.C."/>
            <person name="Tuskan G.A."/>
            <person name="Maumus F."/>
            <person name="Salse J."/>
            <person name="Schmutz J."/>
            <person name="Rensing S.A."/>
        </authorList>
    </citation>
    <scope>NUCLEOTIDE SEQUENCE [LARGE SCALE GENOMIC DNA]</scope>
    <source>
        <strain evidence="2 3">cv. Gransden 2004</strain>
    </source>
</reference>
<dbReference type="Gramene" id="Pp3c3_26180V3.2">
    <property type="protein sequence ID" value="Pp3c3_26180V3.2"/>
    <property type="gene ID" value="Pp3c3_26180"/>
</dbReference>
<dbReference type="EnsemblPlants" id="Pp3c3_26180V3.2">
    <property type="protein sequence ID" value="Pp3c3_26180V3.2"/>
    <property type="gene ID" value="Pp3c3_26180"/>
</dbReference>
<name>A0A7I4DD70_PHYPA</name>
<dbReference type="EMBL" id="ABEU02000003">
    <property type="status" value="NOT_ANNOTATED_CDS"/>
    <property type="molecule type" value="Genomic_DNA"/>
</dbReference>
<organism evidence="2 3">
    <name type="scientific">Physcomitrium patens</name>
    <name type="common">Spreading-leaved earth moss</name>
    <name type="synonym">Physcomitrella patens</name>
    <dbReference type="NCBI Taxonomy" id="3218"/>
    <lineage>
        <taxon>Eukaryota</taxon>
        <taxon>Viridiplantae</taxon>
        <taxon>Streptophyta</taxon>
        <taxon>Embryophyta</taxon>
        <taxon>Bryophyta</taxon>
        <taxon>Bryophytina</taxon>
        <taxon>Bryopsida</taxon>
        <taxon>Funariidae</taxon>
        <taxon>Funariales</taxon>
        <taxon>Funariaceae</taxon>
        <taxon>Physcomitrium</taxon>
    </lineage>
</organism>
<evidence type="ECO:0000256" key="1">
    <source>
        <dbReference type="SAM" id="MobiDB-lite"/>
    </source>
</evidence>
<sequence>MQLSGPRRLADETSRSSVFGPSYRQQPVPELPHERSTLRIQLHRDISLTNLLTELVYESNRRPEQFFSVRCSMDKQGESREGSMAYEM</sequence>
<dbReference type="AlphaFoldDB" id="A0A7I4DD70"/>
<reference evidence="2 3" key="1">
    <citation type="journal article" date="2008" name="Science">
        <title>The Physcomitrella genome reveals evolutionary insights into the conquest of land by plants.</title>
        <authorList>
            <person name="Rensing S."/>
            <person name="Lang D."/>
            <person name="Zimmer A."/>
            <person name="Terry A."/>
            <person name="Salamov A."/>
            <person name="Shapiro H."/>
            <person name="Nishiyama T."/>
            <person name="Perroud P.-F."/>
            <person name="Lindquist E."/>
            <person name="Kamisugi Y."/>
            <person name="Tanahashi T."/>
            <person name="Sakakibara K."/>
            <person name="Fujita T."/>
            <person name="Oishi K."/>
            <person name="Shin-I T."/>
            <person name="Kuroki Y."/>
            <person name="Toyoda A."/>
            <person name="Suzuki Y."/>
            <person name="Hashimoto A."/>
            <person name="Yamaguchi K."/>
            <person name="Sugano A."/>
            <person name="Kohara Y."/>
            <person name="Fujiyama A."/>
            <person name="Anterola A."/>
            <person name="Aoki S."/>
            <person name="Ashton N."/>
            <person name="Barbazuk W.B."/>
            <person name="Barker E."/>
            <person name="Bennetzen J."/>
            <person name="Bezanilla M."/>
            <person name="Blankenship R."/>
            <person name="Cho S.H."/>
            <person name="Dutcher S."/>
            <person name="Estelle M."/>
            <person name="Fawcett J.A."/>
            <person name="Gundlach H."/>
            <person name="Hanada K."/>
            <person name="Heyl A."/>
            <person name="Hicks K.A."/>
            <person name="Hugh J."/>
            <person name="Lohr M."/>
            <person name="Mayer K."/>
            <person name="Melkozernov A."/>
            <person name="Murata T."/>
            <person name="Nelson D."/>
            <person name="Pils B."/>
            <person name="Prigge M."/>
            <person name="Reiss B."/>
            <person name="Renner T."/>
            <person name="Rombauts S."/>
            <person name="Rushton P."/>
            <person name="Sanderfoot A."/>
            <person name="Schween G."/>
            <person name="Shiu S.-H."/>
            <person name="Stueber K."/>
            <person name="Theodoulou F.L."/>
            <person name="Tu H."/>
            <person name="Van de Peer Y."/>
            <person name="Verrier P.J."/>
            <person name="Waters E."/>
            <person name="Wood A."/>
            <person name="Yang L."/>
            <person name="Cove D."/>
            <person name="Cuming A."/>
            <person name="Hasebe M."/>
            <person name="Lucas S."/>
            <person name="Mishler D.B."/>
            <person name="Reski R."/>
            <person name="Grigoriev I."/>
            <person name="Quatrano R.S."/>
            <person name="Boore J.L."/>
        </authorList>
    </citation>
    <scope>NUCLEOTIDE SEQUENCE [LARGE SCALE GENOMIC DNA]</scope>
    <source>
        <strain evidence="2 3">cv. Gransden 2004</strain>
    </source>
</reference>
<dbReference type="Proteomes" id="UP000006727">
    <property type="component" value="Chromosome 3"/>
</dbReference>
<protein>
    <submittedName>
        <fullName evidence="2">Uncharacterized protein</fullName>
    </submittedName>
</protein>
<feature type="region of interest" description="Disordered" evidence="1">
    <location>
        <begin position="1"/>
        <end position="32"/>
    </location>
</feature>
<accession>A0A7I4DD70</accession>